<keyword evidence="11" id="KW-0411">Iron-sulfur</keyword>
<dbReference type="RefSeq" id="WP_118277183.1">
    <property type="nucleotide sequence ID" value="NZ_AP019695.1"/>
</dbReference>
<evidence type="ECO:0000259" key="16">
    <source>
        <dbReference type="PROSITE" id="PS51449"/>
    </source>
</evidence>
<evidence type="ECO:0000256" key="4">
    <source>
        <dbReference type="ARBA" id="ARBA00022485"/>
    </source>
</evidence>
<dbReference type="InterPro" id="IPR013848">
    <property type="entry name" value="Methylthiotransferase_N"/>
</dbReference>
<dbReference type="FunFam" id="3.80.30.20:FF:000001">
    <property type="entry name" value="tRNA-2-methylthio-N(6)-dimethylallyladenosine synthase 2"/>
    <property type="match status" value="1"/>
</dbReference>
<comment type="cofactor">
    <cofactor evidence="1">
        <name>[4Fe-4S] cluster</name>
        <dbReference type="ChEBI" id="CHEBI:49883"/>
    </cofactor>
</comment>
<dbReference type="Pfam" id="PF04055">
    <property type="entry name" value="Radical_SAM"/>
    <property type="match status" value="1"/>
</dbReference>
<dbReference type="Proteomes" id="UP000464754">
    <property type="component" value="Chromosome"/>
</dbReference>
<dbReference type="PROSITE" id="PS51449">
    <property type="entry name" value="MTTASE_N"/>
    <property type="match status" value="1"/>
</dbReference>
<dbReference type="GO" id="GO:0051539">
    <property type="term" value="F:4 iron, 4 sulfur cluster binding"/>
    <property type="evidence" value="ECO:0007669"/>
    <property type="project" value="UniProtKB-KW"/>
</dbReference>
<dbReference type="SMART" id="SM00729">
    <property type="entry name" value="Elp3"/>
    <property type="match status" value="1"/>
</dbReference>
<sequence length="435" mass="49539">MTTFALATLGCKVNTYESQGYESALIERGYTEVSFKEKADIYIINTCAVTNTASSKSRQKIHAAIALNPDALIVVVGCYVQTAFDALNTMEHVDILVGSEGKSQLADMIEDALKDHRPRKVIQEARAPRAFEAIPVHRFEHQTRAFLKIQDGCNQFCSYCIIPYARGQERSLAEDEVLQSAQELVNNGHLEIVLSGIHTGRYGNGLNTNLTHLLKRMCEEVTGLKRIRISSIEMNEISDELLELMKSEEKIARHLHIPIQSANNEVLRNMNRPYNVEWFKERVQKIRETVGDISISTDVIVGFPQESEEQFADTCNNLKDMQLSFMHIFPYSKRDHTKAAEMSGHIENKMKKERASRLAKISKELYTAYKQKFIGKHVSVLFEKEKDGYLFGHTSEYLEIYCKADKAFLHTIQEVCVVSYDEELDRLIAVGKEEI</sequence>
<evidence type="ECO:0000256" key="6">
    <source>
        <dbReference type="ARBA" id="ARBA00022679"/>
    </source>
</evidence>
<keyword evidence="8" id="KW-0819">tRNA processing</keyword>
<dbReference type="PROSITE" id="PS51918">
    <property type="entry name" value="RADICAL_SAM"/>
    <property type="match status" value="1"/>
</dbReference>
<dbReference type="InterPro" id="IPR007197">
    <property type="entry name" value="rSAM"/>
</dbReference>
<evidence type="ECO:0000313" key="18">
    <source>
        <dbReference type="EMBL" id="BBK21558.1"/>
    </source>
</evidence>
<dbReference type="PROSITE" id="PS01278">
    <property type="entry name" value="MTTASE_RADICAL"/>
    <property type="match status" value="1"/>
</dbReference>
<dbReference type="CDD" id="cd01335">
    <property type="entry name" value="Radical_SAM"/>
    <property type="match status" value="1"/>
</dbReference>
<feature type="domain" description="MTTase N-terminal" evidence="16">
    <location>
        <begin position="2"/>
        <end position="114"/>
    </location>
</feature>
<keyword evidence="7" id="KW-0949">S-adenosyl-L-methionine</keyword>
<dbReference type="InterPro" id="IPR038135">
    <property type="entry name" value="Methylthiotransferase_N_sf"/>
</dbReference>
<protein>
    <recommendedName>
        <fullName evidence="15">Threonylcarbamoyladenosine tRNA methylthiotransferase MtaB</fullName>
        <ecNumber evidence="3">2.8.4.5</ecNumber>
    </recommendedName>
    <alternativeName>
        <fullName evidence="12">tRNA-t(6)A37 methylthiotransferase</fullName>
    </alternativeName>
</protein>
<dbReference type="GO" id="GO:0046872">
    <property type="term" value="F:metal ion binding"/>
    <property type="evidence" value="ECO:0007669"/>
    <property type="project" value="UniProtKB-KW"/>
</dbReference>
<keyword evidence="5" id="KW-0963">Cytoplasm</keyword>
<evidence type="ECO:0000256" key="2">
    <source>
        <dbReference type="ARBA" id="ARBA00002399"/>
    </source>
</evidence>
<dbReference type="PANTHER" id="PTHR11918">
    <property type="entry name" value="RADICAL SAM PROTEINS"/>
    <property type="match status" value="1"/>
</dbReference>
<reference evidence="19" key="1">
    <citation type="submission" date="2019-05" db="EMBL/GenBank/DDBJ databases">
        <title>Complete genome sequencing of Absiella argi strain JCM 30884.</title>
        <authorList>
            <person name="Sakamoto M."/>
            <person name="Murakami T."/>
            <person name="Mori H."/>
        </authorList>
    </citation>
    <scope>NUCLEOTIDE SEQUENCE [LARGE SCALE GENOMIC DNA]</scope>
    <source>
        <strain evidence="19">JCM 30884</strain>
    </source>
</reference>
<dbReference type="AlphaFoldDB" id="A0A6N4TF63"/>
<dbReference type="InterPro" id="IPR020612">
    <property type="entry name" value="Methylthiotransferase_CS"/>
</dbReference>
<evidence type="ECO:0000256" key="5">
    <source>
        <dbReference type="ARBA" id="ARBA00022490"/>
    </source>
</evidence>
<dbReference type="NCBIfam" id="TIGR00089">
    <property type="entry name" value="MiaB/RimO family radical SAM methylthiotransferase"/>
    <property type="match status" value="1"/>
</dbReference>
<dbReference type="SUPFAM" id="SSF102114">
    <property type="entry name" value="Radical SAM enzymes"/>
    <property type="match status" value="1"/>
</dbReference>
<evidence type="ECO:0000313" key="19">
    <source>
        <dbReference type="Proteomes" id="UP000464754"/>
    </source>
</evidence>
<evidence type="ECO:0000256" key="9">
    <source>
        <dbReference type="ARBA" id="ARBA00022723"/>
    </source>
</evidence>
<dbReference type="SFLD" id="SFLDS00029">
    <property type="entry name" value="Radical_SAM"/>
    <property type="match status" value="1"/>
</dbReference>
<dbReference type="SFLD" id="SFLDG01061">
    <property type="entry name" value="methylthiotransferase"/>
    <property type="match status" value="1"/>
</dbReference>
<evidence type="ECO:0000256" key="7">
    <source>
        <dbReference type="ARBA" id="ARBA00022691"/>
    </source>
</evidence>
<evidence type="ECO:0000256" key="3">
    <source>
        <dbReference type="ARBA" id="ARBA00013273"/>
    </source>
</evidence>
<gene>
    <name evidence="18" type="ORF">Aargi30884_04610</name>
</gene>
<evidence type="ECO:0000256" key="11">
    <source>
        <dbReference type="ARBA" id="ARBA00023014"/>
    </source>
</evidence>
<feature type="domain" description="Radical SAM core" evidence="17">
    <location>
        <begin position="139"/>
        <end position="368"/>
    </location>
</feature>
<keyword evidence="19" id="KW-1185">Reference proteome</keyword>
<dbReference type="GO" id="GO:0035598">
    <property type="term" value="F:tRNA (N(6)-L-threonylcarbamoyladenosine(37)-C(2))-methylthiotransferase activity"/>
    <property type="evidence" value="ECO:0007669"/>
    <property type="project" value="UniProtKB-EC"/>
</dbReference>
<dbReference type="InterPro" id="IPR006638">
    <property type="entry name" value="Elp3/MiaA/NifB-like_rSAM"/>
</dbReference>
<keyword evidence="4" id="KW-0004">4Fe-4S</keyword>
<dbReference type="NCBIfam" id="TIGR01579">
    <property type="entry name" value="MiaB-like-C"/>
    <property type="match status" value="1"/>
</dbReference>
<evidence type="ECO:0000256" key="8">
    <source>
        <dbReference type="ARBA" id="ARBA00022694"/>
    </source>
</evidence>
<evidence type="ECO:0000256" key="10">
    <source>
        <dbReference type="ARBA" id="ARBA00023004"/>
    </source>
</evidence>
<dbReference type="Pfam" id="PF00919">
    <property type="entry name" value="UPF0004"/>
    <property type="match status" value="1"/>
</dbReference>
<dbReference type="InterPro" id="IPR023404">
    <property type="entry name" value="rSAM_horseshoe"/>
</dbReference>
<dbReference type="EC" id="2.8.4.5" evidence="3"/>
<evidence type="ECO:0000256" key="12">
    <source>
        <dbReference type="ARBA" id="ARBA00031213"/>
    </source>
</evidence>
<comment type="similarity">
    <text evidence="14">Belongs to the methylthiotransferase family. MtaB subfamily.</text>
</comment>
<evidence type="ECO:0000256" key="14">
    <source>
        <dbReference type="ARBA" id="ARBA00061574"/>
    </source>
</evidence>
<dbReference type="InterPro" id="IPR005839">
    <property type="entry name" value="Methylthiotransferase"/>
</dbReference>
<comment type="function">
    <text evidence="2">Catalyzes the methylthiolation of N6-threonylcarbamoyladenosine (t(6)A), leading to the formation of 2-methylthio-N6-threonylcarbamoyladenosine (ms(2)t(6)A) at position 37 in tRNAs that read codons beginning with adenine.</text>
</comment>
<evidence type="ECO:0000256" key="15">
    <source>
        <dbReference type="ARBA" id="ARBA00069898"/>
    </source>
</evidence>
<evidence type="ECO:0000256" key="1">
    <source>
        <dbReference type="ARBA" id="ARBA00001966"/>
    </source>
</evidence>
<dbReference type="Gene3D" id="3.40.50.12160">
    <property type="entry name" value="Methylthiotransferase, N-terminal domain"/>
    <property type="match status" value="1"/>
</dbReference>
<dbReference type="PANTHER" id="PTHR11918:SF45">
    <property type="entry name" value="THREONYLCARBAMOYLADENOSINE TRNA METHYLTHIOTRANSFERASE"/>
    <property type="match status" value="1"/>
</dbReference>
<dbReference type="FunFam" id="3.40.50.12160:FF:000004">
    <property type="entry name" value="Threonylcarbamoyladenosine tRNA methylthiotransferase MtaB"/>
    <property type="match status" value="1"/>
</dbReference>
<keyword evidence="10" id="KW-0408">Iron</keyword>
<dbReference type="KEGG" id="aarg:Aargi30884_04610"/>
<evidence type="ECO:0000256" key="13">
    <source>
        <dbReference type="ARBA" id="ARBA00051661"/>
    </source>
</evidence>
<name>A0A6N4TF63_9FIRM</name>
<comment type="catalytic activity">
    <reaction evidence="13">
        <text>N(6)-L-threonylcarbamoyladenosine(37) in tRNA + (sulfur carrier)-SH + AH2 + 2 S-adenosyl-L-methionine = 2-methylsulfanyl-N(6)-L-threonylcarbamoyladenosine(37) in tRNA + (sulfur carrier)-H + 5'-deoxyadenosine + L-methionine + A + S-adenosyl-L-homocysteine + 2 H(+)</text>
        <dbReference type="Rhea" id="RHEA:37075"/>
        <dbReference type="Rhea" id="RHEA-COMP:10163"/>
        <dbReference type="Rhea" id="RHEA-COMP:11092"/>
        <dbReference type="Rhea" id="RHEA-COMP:14737"/>
        <dbReference type="Rhea" id="RHEA-COMP:14739"/>
        <dbReference type="ChEBI" id="CHEBI:13193"/>
        <dbReference type="ChEBI" id="CHEBI:15378"/>
        <dbReference type="ChEBI" id="CHEBI:17319"/>
        <dbReference type="ChEBI" id="CHEBI:17499"/>
        <dbReference type="ChEBI" id="CHEBI:29917"/>
        <dbReference type="ChEBI" id="CHEBI:57844"/>
        <dbReference type="ChEBI" id="CHEBI:57856"/>
        <dbReference type="ChEBI" id="CHEBI:59789"/>
        <dbReference type="ChEBI" id="CHEBI:64428"/>
        <dbReference type="ChEBI" id="CHEBI:74418"/>
        <dbReference type="ChEBI" id="CHEBI:74420"/>
        <dbReference type="EC" id="2.8.4.5"/>
    </reaction>
</comment>
<evidence type="ECO:0000259" key="17">
    <source>
        <dbReference type="PROSITE" id="PS51918"/>
    </source>
</evidence>
<dbReference type="SFLD" id="SFLDG01082">
    <property type="entry name" value="B12-binding_domain_containing"/>
    <property type="match status" value="1"/>
</dbReference>
<dbReference type="InterPro" id="IPR058240">
    <property type="entry name" value="rSAM_sf"/>
</dbReference>
<accession>A0A6N4TF63</accession>
<organism evidence="18 19">
    <name type="scientific">Amedibacterium intestinale</name>
    <dbReference type="NCBI Taxonomy" id="2583452"/>
    <lineage>
        <taxon>Bacteria</taxon>
        <taxon>Bacillati</taxon>
        <taxon>Bacillota</taxon>
        <taxon>Erysipelotrichia</taxon>
        <taxon>Erysipelotrichales</taxon>
        <taxon>Erysipelotrichaceae</taxon>
        <taxon>Amedibacterium</taxon>
    </lineage>
</organism>
<dbReference type="Gene3D" id="3.80.30.20">
    <property type="entry name" value="tm_1862 like domain"/>
    <property type="match status" value="1"/>
</dbReference>
<dbReference type="EMBL" id="AP019695">
    <property type="protein sequence ID" value="BBK21558.1"/>
    <property type="molecule type" value="Genomic_DNA"/>
</dbReference>
<dbReference type="InterPro" id="IPR006467">
    <property type="entry name" value="MiaB-like_bact"/>
</dbReference>
<keyword evidence="9" id="KW-0479">Metal-binding</keyword>
<keyword evidence="6" id="KW-0808">Transferase</keyword>
<proteinExistence type="inferred from homology"/>